<dbReference type="CDD" id="cd03284">
    <property type="entry name" value="ABC_MutS1"/>
    <property type="match status" value="1"/>
</dbReference>
<comment type="function">
    <text evidence="8 9">This protein is involved in the repair of mismatches in DNA. It is possible that it carries out the mismatch recognition step. This protein has a weak ATPase activity.</text>
</comment>
<dbReference type="PANTHER" id="PTHR11361">
    <property type="entry name" value="DNA MISMATCH REPAIR PROTEIN MUTS FAMILY MEMBER"/>
    <property type="match status" value="1"/>
</dbReference>
<dbReference type="InterPro" id="IPR036187">
    <property type="entry name" value="DNA_mismatch_repair_MutS_sf"/>
</dbReference>
<dbReference type="InterPro" id="IPR000432">
    <property type="entry name" value="DNA_mismatch_repair_MutS_C"/>
</dbReference>
<dbReference type="InterPro" id="IPR005748">
    <property type="entry name" value="DNA_mismatch_repair_MutS"/>
</dbReference>
<sequence>MAKYTPMMEQYLSIKAEYPDAFLFFRLGDFYEMFFEDAIKAAEELEITLTSRDGGKERVPMCGVPYHSAEAYIERLIEKGYKVAICEQVEDPKAAKGVVKREVVRVITPGTVIEEKMLADKENNFLVALATDGRAHALAAGDLSTGEWYVTQLEGTLDRLMDETSAYRPKEVLLDPALAGNRHFQKRLSMRLGCLFTPMSEEKLGATGELEAALAQQFPSAKEVFTTALLVRAGGMLLRYLQDTQKRSLRHLNRVRRYDARQFMILDEAARRNLELTATLKDGRRQGSLLWLLDQTATAMGSRMLRQWLDKPLVNKEAIEERQDAVQAFLDDLLLLEEVRERLKEVYDLERLAARIAYGSANARDLQALRRSLEALPALQQVLARMDCPPLRMMGEHMDVCPDVAELIAKAIEDDPPVSVKEGGLIREGYHPYLDRLRTAQREGKNWITQLERREREATGIKSLKVGYNKVFGYYIEVTKANLRHLPEGRYVRKQTLANAERFITPELKEKEQLILEAEEKSVELEYQLFTEVREQVARQIPRLQTLAEQVARLDALQSLAAVADRYRYVRPVIRTDGRLRIEAGRHPVVEAANREEPFVANDTEMNPEDRQILLITGPNMAGKSTYMRQVALITVMAQIGSFVPAKRAEIPIVDRIFTRIGAADDLVGGRSTFMVEMAETCQALTQATKQSLILLDEVGRGTSTYDGMSLAHAIVEYIHDHVGAKTLFSTHYHELTRLEETLPRVVNVHARCVEKDGKVVFLHRIEPGRADRSYGIQVAELAGLPKEVIQRAKVILDELEGQAETAAAVQQLELFPAVPEPEAQTEKAPEPALGETEREVLKELAEWDLMGSTPLDAMQLIHRLQQRLKSSRV</sequence>
<evidence type="ECO:0000256" key="8">
    <source>
        <dbReference type="ARBA" id="ARBA00024647"/>
    </source>
</evidence>
<dbReference type="Pfam" id="PF05192">
    <property type="entry name" value="MutS_III"/>
    <property type="match status" value="1"/>
</dbReference>
<keyword evidence="5 9" id="KW-0067">ATP-binding</keyword>
<dbReference type="GO" id="GO:0003684">
    <property type="term" value="F:damaged DNA binding"/>
    <property type="evidence" value="ECO:0007669"/>
    <property type="project" value="UniProtKB-UniRule"/>
</dbReference>
<dbReference type="Gene3D" id="3.40.1170.10">
    <property type="entry name" value="DNA repair protein MutS, domain I"/>
    <property type="match status" value="1"/>
</dbReference>
<dbReference type="Gene3D" id="3.30.420.110">
    <property type="entry name" value="MutS, connector domain"/>
    <property type="match status" value="1"/>
</dbReference>
<dbReference type="EMBL" id="AP024601">
    <property type="protein sequence ID" value="BCU81991.1"/>
    <property type="molecule type" value="Genomic_DNA"/>
</dbReference>
<dbReference type="GO" id="GO:0140664">
    <property type="term" value="F:ATP-dependent DNA damage sensor activity"/>
    <property type="evidence" value="ECO:0007669"/>
    <property type="project" value="InterPro"/>
</dbReference>
<dbReference type="InterPro" id="IPR036678">
    <property type="entry name" value="MutS_con_dom_sf"/>
</dbReference>
<organism evidence="12 13">
    <name type="scientific">Polycladomyces abyssicola</name>
    <dbReference type="NCBI Taxonomy" id="1125966"/>
    <lineage>
        <taxon>Bacteria</taxon>
        <taxon>Bacillati</taxon>
        <taxon>Bacillota</taxon>
        <taxon>Bacilli</taxon>
        <taxon>Bacillales</taxon>
        <taxon>Thermoactinomycetaceae</taxon>
        <taxon>Polycladomyces</taxon>
    </lineage>
</organism>
<dbReference type="GO" id="GO:0005524">
    <property type="term" value="F:ATP binding"/>
    <property type="evidence" value="ECO:0007669"/>
    <property type="project" value="UniProtKB-UniRule"/>
</dbReference>
<dbReference type="Pfam" id="PF05188">
    <property type="entry name" value="MutS_II"/>
    <property type="match status" value="1"/>
</dbReference>
<dbReference type="Gene3D" id="1.10.1420.10">
    <property type="match status" value="2"/>
</dbReference>
<dbReference type="PROSITE" id="PS00486">
    <property type="entry name" value="DNA_MISMATCH_REPAIR_2"/>
    <property type="match status" value="1"/>
</dbReference>
<evidence type="ECO:0000256" key="6">
    <source>
        <dbReference type="ARBA" id="ARBA00023125"/>
    </source>
</evidence>
<dbReference type="InterPro" id="IPR007696">
    <property type="entry name" value="DNA_mismatch_repair_MutS_core"/>
</dbReference>
<dbReference type="Pfam" id="PF05190">
    <property type="entry name" value="MutS_IV"/>
    <property type="match status" value="1"/>
</dbReference>
<evidence type="ECO:0000259" key="11">
    <source>
        <dbReference type="PROSITE" id="PS00486"/>
    </source>
</evidence>
<evidence type="ECO:0000256" key="3">
    <source>
        <dbReference type="ARBA" id="ARBA00022741"/>
    </source>
</evidence>
<dbReference type="GO" id="GO:0005829">
    <property type="term" value="C:cytosol"/>
    <property type="evidence" value="ECO:0007669"/>
    <property type="project" value="TreeGrafter"/>
</dbReference>
<dbReference type="InterPro" id="IPR016151">
    <property type="entry name" value="DNA_mismatch_repair_MutS_N"/>
</dbReference>
<dbReference type="NCBIfam" id="TIGR01070">
    <property type="entry name" value="mutS1"/>
    <property type="match status" value="1"/>
</dbReference>
<dbReference type="PANTHER" id="PTHR11361:SF34">
    <property type="entry name" value="DNA MISMATCH REPAIR PROTEIN MSH1, MITOCHONDRIAL"/>
    <property type="match status" value="1"/>
</dbReference>
<comment type="similarity">
    <text evidence="1 9 10">Belongs to the DNA mismatch repair MutS family.</text>
</comment>
<dbReference type="FunFam" id="3.40.1170.10:FF:000001">
    <property type="entry name" value="DNA mismatch repair protein MutS"/>
    <property type="match status" value="1"/>
</dbReference>
<proteinExistence type="inferred from homology"/>
<dbReference type="InterPro" id="IPR007861">
    <property type="entry name" value="DNA_mismatch_repair_MutS_clamp"/>
</dbReference>
<keyword evidence="4 9" id="KW-0227">DNA damage</keyword>
<dbReference type="InterPro" id="IPR017261">
    <property type="entry name" value="DNA_mismatch_repair_MutS/MSH"/>
</dbReference>
<dbReference type="InterPro" id="IPR045076">
    <property type="entry name" value="MutS"/>
</dbReference>
<accession>A0A8D5ZP35</accession>
<evidence type="ECO:0000256" key="2">
    <source>
        <dbReference type="ARBA" id="ARBA00021982"/>
    </source>
</evidence>
<dbReference type="RefSeq" id="WP_212772385.1">
    <property type="nucleotide sequence ID" value="NZ_AP024601.1"/>
</dbReference>
<dbReference type="SUPFAM" id="SSF48334">
    <property type="entry name" value="DNA repair protein MutS, domain III"/>
    <property type="match status" value="1"/>
</dbReference>
<dbReference type="FunFam" id="3.40.50.300:FF:000870">
    <property type="entry name" value="MutS protein homolog 4"/>
    <property type="match status" value="1"/>
</dbReference>
<dbReference type="Proteomes" id="UP000677436">
    <property type="component" value="Chromosome"/>
</dbReference>
<dbReference type="PIRSF" id="PIRSF037677">
    <property type="entry name" value="DNA_mis_repair_Msh6"/>
    <property type="match status" value="1"/>
</dbReference>
<evidence type="ECO:0000256" key="10">
    <source>
        <dbReference type="RuleBase" id="RU003756"/>
    </source>
</evidence>
<reference evidence="12" key="2">
    <citation type="journal article" date="2021" name="Microbiol. Resour. Announc.">
        <title>Complete Genome Sequence of Polycladomyces abyssicola JIR-001T, Isolated from Hemipelagic Sediment in Deep Seawater.</title>
        <authorList>
            <person name="Tsubouchi T."/>
            <person name="Kaneko Y."/>
        </authorList>
    </citation>
    <scope>NUCLEOTIDE SEQUENCE</scope>
    <source>
        <strain evidence="12">JIR-001</strain>
    </source>
</reference>
<evidence type="ECO:0000313" key="12">
    <source>
        <dbReference type="EMBL" id="BCU81991.1"/>
    </source>
</evidence>
<dbReference type="SMART" id="SM00534">
    <property type="entry name" value="MUTSac"/>
    <property type="match status" value="1"/>
</dbReference>
<keyword evidence="3 9" id="KW-0547">Nucleotide-binding</keyword>
<protein>
    <recommendedName>
        <fullName evidence="2 9">DNA mismatch repair protein MutS</fullName>
    </recommendedName>
</protein>
<dbReference type="KEGG" id="pabs:JIR001_17740"/>
<evidence type="ECO:0000256" key="1">
    <source>
        <dbReference type="ARBA" id="ARBA00006271"/>
    </source>
</evidence>
<keyword evidence="13" id="KW-1185">Reference proteome</keyword>
<keyword evidence="7 9" id="KW-0234">DNA repair</keyword>
<name>A0A8D5ZP35_9BACL</name>
<reference evidence="12" key="1">
    <citation type="journal article" date="2013" name="Int. J. Syst. Evol. Microbiol.">
        <title>Polycladomyces abyssicola gen. nov., sp. nov., a thermophilic filamentous bacterium isolated from hemipelagic sediment.</title>
        <authorList>
            <person name="Tsubouchi T."/>
            <person name="Shimane Y."/>
            <person name="Mori K."/>
            <person name="Usui K."/>
            <person name="Hiraki T."/>
            <person name="Tame A."/>
            <person name="Uematsu K."/>
            <person name="Maruyama T."/>
            <person name="Hatada Y."/>
        </authorList>
    </citation>
    <scope>NUCLEOTIDE SEQUENCE</scope>
    <source>
        <strain evidence="12">JIR-001</strain>
    </source>
</reference>
<dbReference type="HAMAP" id="MF_00096">
    <property type="entry name" value="MutS"/>
    <property type="match status" value="1"/>
</dbReference>
<dbReference type="SUPFAM" id="SSF55271">
    <property type="entry name" value="DNA repair protein MutS, domain I"/>
    <property type="match status" value="1"/>
</dbReference>
<dbReference type="AlphaFoldDB" id="A0A8D5ZP35"/>
<dbReference type="NCBIfam" id="NF003810">
    <property type="entry name" value="PRK05399.1"/>
    <property type="match status" value="1"/>
</dbReference>
<evidence type="ECO:0000256" key="4">
    <source>
        <dbReference type="ARBA" id="ARBA00022763"/>
    </source>
</evidence>
<dbReference type="SMART" id="SM00533">
    <property type="entry name" value="MUTSd"/>
    <property type="match status" value="1"/>
</dbReference>
<dbReference type="GO" id="GO:0030983">
    <property type="term" value="F:mismatched DNA binding"/>
    <property type="evidence" value="ECO:0007669"/>
    <property type="project" value="InterPro"/>
</dbReference>
<dbReference type="GO" id="GO:0006298">
    <property type="term" value="P:mismatch repair"/>
    <property type="evidence" value="ECO:0007669"/>
    <property type="project" value="UniProtKB-UniRule"/>
</dbReference>
<keyword evidence="6 9" id="KW-0238">DNA-binding</keyword>
<dbReference type="Pfam" id="PF00488">
    <property type="entry name" value="MutS_V"/>
    <property type="match status" value="1"/>
</dbReference>
<dbReference type="SUPFAM" id="SSF52540">
    <property type="entry name" value="P-loop containing nucleoside triphosphate hydrolases"/>
    <property type="match status" value="1"/>
</dbReference>
<feature type="binding site" evidence="9">
    <location>
        <begin position="618"/>
        <end position="625"/>
    </location>
    <ligand>
        <name>ATP</name>
        <dbReference type="ChEBI" id="CHEBI:30616"/>
    </ligand>
</feature>
<evidence type="ECO:0000256" key="9">
    <source>
        <dbReference type="HAMAP-Rule" id="MF_00096"/>
    </source>
</evidence>
<evidence type="ECO:0000256" key="5">
    <source>
        <dbReference type="ARBA" id="ARBA00022840"/>
    </source>
</evidence>
<dbReference type="InterPro" id="IPR027417">
    <property type="entry name" value="P-loop_NTPase"/>
</dbReference>
<gene>
    <name evidence="9 12" type="primary">mutS</name>
    <name evidence="12" type="ORF">JIR001_17740</name>
</gene>
<dbReference type="Pfam" id="PF01624">
    <property type="entry name" value="MutS_I"/>
    <property type="match status" value="1"/>
</dbReference>
<dbReference type="FunFam" id="1.10.1420.10:FF:000007">
    <property type="entry name" value="DNA mismatch repair protein MutS"/>
    <property type="match status" value="1"/>
</dbReference>
<evidence type="ECO:0000256" key="7">
    <source>
        <dbReference type="ARBA" id="ARBA00023204"/>
    </source>
</evidence>
<dbReference type="InterPro" id="IPR007695">
    <property type="entry name" value="DNA_mismatch_repair_MutS-lik_N"/>
</dbReference>
<dbReference type="SUPFAM" id="SSF53150">
    <property type="entry name" value="DNA repair protein MutS, domain II"/>
    <property type="match status" value="1"/>
</dbReference>
<dbReference type="Gene3D" id="3.40.50.300">
    <property type="entry name" value="P-loop containing nucleotide triphosphate hydrolases"/>
    <property type="match status" value="1"/>
</dbReference>
<feature type="domain" description="DNA mismatch repair proteins mutS family" evidence="11">
    <location>
        <begin position="692"/>
        <end position="708"/>
    </location>
</feature>
<dbReference type="InterPro" id="IPR007860">
    <property type="entry name" value="DNA_mmatch_repair_MutS_con_dom"/>
</dbReference>
<evidence type="ECO:0000313" key="13">
    <source>
        <dbReference type="Proteomes" id="UP000677436"/>
    </source>
</evidence>